<proteinExistence type="inferred from homology"/>
<evidence type="ECO:0000313" key="3">
    <source>
        <dbReference type="EMBL" id="KAF7138604.1"/>
    </source>
</evidence>
<evidence type="ECO:0000256" key="1">
    <source>
        <dbReference type="ARBA" id="ARBA00006019"/>
    </source>
</evidence>
<evidence type="ECO:0000259" key="2">
    <source>
        <dbReference type="Pfam" id="PF00888"/>
    </source>
</evidence>
<sequence>MMGRPITLEEGMSILEEGIVKAKMILDGYPSSALFTAEEYMKFYESLYSCVYYMCIQHQSCDRPLHLSQRFTRALEESISSRFIAEVIIDKLCCRASQGIKMSMLLDKASDFHQGDALRPFRPKIGGLAHSSISSSWDAACDFQVLPSLQGKNGASLLKELTSLWANYKSMAKCLGGFFLYLDRPYRTATSLCDVSFRCFRDLVCNTHYPKLQEAAIALINQDRTENPTDRSLLKCISTFFVEMGIGKDTCYYDDYERAILADTSSYYSRLASEWLALYSCVDYIKEAEWCLKKEIQRVSEYLKQSTVEKLMQVLQWQLMGQTASKLIEKQKAENQDLPAYQELLSRYSSMSLVDGTSASPMLQ</sequence>
<feature type="domain" description="Cullin N-terminal" evidence="2">
    <location>
        <begin position="36"/>
        <end position="356"/>
    </location>
</feature>
<dbReference type="OrthoDB" id="1929542at2759"/>
<dbReference type="Pfam" id="PF00888">
    <property type="entry name" value="Cullin"/>
    <property type="match status" value="1"/>
</dbReference>
<name>A0A834LL10_RHOSS</name>
<dbReference type="PANTHER" id="PTHR11932">
    <property type="entry name" value="CULLIN"/>
    <property type="match status" value="1"/>
</dbReference>
<dbReference type="SUPFAM" id="SSF74788">
    <property type="entry name" value="Cullin repeat-like"/>
    <property type="match status" value="1"/>
</dbReference>
<dbReference type="Gene3D" id="1.20.1310.10">
    <property type="entry name" value="Cullin Repeats"/>
    <property type="match status" value="2"/>
</dbReference>
<accession>A0A834LL10</accession>
<protein>
    <recommendedName>
        <fullName evidence="2">Cullin N-terminal domain-containing protein</fullName>
    </recommendedName>
</protein>
<dbReference type="AlphaFoldDB" id="A0A834LL10"/>
<dbReference type="GO" id="GO:0006511">
    <property type="term" value="P:ubiquitin-dependent protein catabolic process"/>
    <property type="evidence" value="ECO:0007669"/>
    <property type="project" value="InterPro"/>
</dbReference>
<comment type="caution">
    <text evidence="3">The sequence shown here is derived from an EMBL/GenBank/DDBJ whole genome shotgun (WGS) entry which is preliminary data.</text>
</comment>
<dbReference type="InterPro" id="IPR016159">
    <property type="entry name" value="Cullin_repeat-like_dom_sf"/>
</dbReference>
<dbReference type="GO" id="GO:0031625">
    <property type="term" value="F:ubiquitin protein ligase binding"/>
    <property type="evidence" value="ECO:0007669"/>
    <property type="project" value="InterPro"/>
</dbReference>
<keyword evidence="4" id="KW-1185">Reference proteome</keyword>
<dbReference type="InterPro" id="IPR001373">
    <property type="entry name" value="Cullin_N"/>
</dbReference>
<evidence type="ECO:0000313" key="4">
    <source>
        <dbReference type="Proteomes" id="UP000626092"/>
    </source>
</evidence>
<organism evidence="3 4">
    <name type="scientific">Rhododendron simsii</name>
    <name type="common">Sims's rhododendron</name>
    <dbReference type="NCBI Taxonomy" id="118357"/>
    <lineage>
        <taxon>Eukaryota</taxon>
        <taxon>Viridiplantae</taxon>
        <taxon>Streptophyta</taxon>
        <taxon>Embryophyta</taxon>
        <taxon>Tracheophyta</taxon>
        <taxon>Spermatophyta</taxon>
        <taxon>Magnoliopsida</taxon>
        <taxon>eudicotyledons</taxon>
        <taxon>Gunneridae</taxon>
        <taxon>Pentapetalae</taxon>
        <taxon>asterids</taxon>
        <taxon>Ericales</taxon>
        <taxon>Ericaceae</taxon>
        <taxon>Ericoideae</taxon>
        <taxon>Rhodoreae</taxon>
        <taxon>Rhododendron</taxon>
    </lineage>
</organism>
<dbReference type="Proteomes" id="UP000626092">
    <property type="component" value="Unassembled WGS sequence"/>
</dbReference>
<gene>
    <name evidence="3" type="ORF">RHSIM_Rhsim07G0185900</name>
</gene>
<dbReference type="InterPro" id="IPR045093">
    <property type="entry name" value="Cullin"/>
</dbReference>
<comment type="similarity">
    <text evidence="1">Belongs to the cullin family.</text>
</comment>
<dbReference type="EMBL" id="WJXA01000007">
    <property type="protein sequence ID" value="KAF7138604.1"/>
    <property type="molecule type" value="Genomic_DNA"/>
</dbReference>
<reference evidence="3" key="1">
    <citation type="submission" date="2019-11" db="EMBL/GenBank/DDBJ databases">
        <authorList>
            <person name="Liu Y."/>
            <person name="Hou J."/>
            <person name="Li T.-Q."/>
            <person name="Guan C.-H."/>
            <person name="Wu X."/>
            <person name="Wu H.-Z."/>
            <person name="Ling F."/>
            <person name="Zhang R."/>
            <person name="Shi X.-G."/>
            <person name="Ren J.-P."/>
            <person name="Chen E.-F."/>
            <person name="Sun J.-M."/>
        </authorList>
    </citation>
    <scope>NUCLEOTIDE SEQUENCE</scope>
    <source>
        <strain evidence="3">Adult_tree_wgs_1</strain>
        <tissue evidence="3">Leaves</tissue>
    </source>
</reference>